<keyword evidence="2" id="KW-0560">Oxidoreductase</keyword>
<evidence type="ECO:0000313" key="2">
    <source>
        <dbReference type="EMBL" id="MFC4633553.1"/>
    </source>
</evidence>
<proteinExistence type="predicted"/>
<dbReference type="PANTHER" id="PTHR48079:SF6">
    <property type="entry name" value="NAD(P)-BINDING DOMAIN-CONTAINING PROTEIN-RELATED"/>
    <property type="match status" value="1"/>
</dbReference>
<dbReference type="InterPro" id="IPR036291">
    <property type="entry name" value="NAD(P)-bd_dom_sf"/>
</dbReference>
<dbReference type="Gene3D" id="3.40.50.720">
    <property type="entry name" value="NAD(P)-binding Rossmann-like Domain"/>
    <property type="match status" value="1"/>
</dbReference>
<protein>
    <submittedName>
        <fullName evidence="2">SDR family oxidoreductase</fullName>
        <ecNumber evidence="2">1.1.1.290</ecNumber>
    </submittedName>
</protein>
<name>A0ABV9HUN2_9FLAO</name>
<dbReference type="InterPro" id="IPR016040">
    <property type="entry name" value="NAD(P)-bd_dom"/>
</dbReference>
<evidence type="ECO:0000313" key="3">
    <source>
        <dbReference type="Proteomes" id="UP001596043"/>
    </source>
</evidence>
<dbReference type="EC" id="1.1.1.290" evidence="2"/>
<dbReference type="EMBL" id="JBHSFV010000003">
    <property type="protein sequence ID" value="MFC4633553.1"/>
    <property type="molecule type" value="Genomic_DNA"/>
</dbReference>
<dbReference type="GO" id="GO:0033711">
    <property type="term" value="F:4-phosphoerythronate dehydrogenase activity"/>
    <property type="evidence" value="ECO:0007669"/>
    <property type="project" value="UniProtKB-EC"/>
</dbReference>
<dbReference type="InterPro" id="IPR051783">
    <property type="entry name" value="NAD(P)-dependent_oxidoreduct"/>
</dbReference>
<keyword evidence="3" id="KW-1185">Reference proteome</keyword>
<dbReference type="PANTHER" id="PTHR48079">
    <property type="entry name" value="PROTEIN YEEZ"/>
    <property type="match status" value="1"/>
</dbReference>
<dbReference type="CDD" id="cd05266">
    <property type="entry name" value="SDR_a4"/>
    <property type="match status" value="1"/>
</dbReference>
<feature type="domain" description="NAD(P)-binding" evidence="1">
    <location>
        <begin position="11"/>
        <end position="202"/>
    </location>
</feature>
<dbReference type="Proteomes" id="UP001596043">
    <property type="component" value="Unassembled WGS sequence"/>
</dbReference>
<dbReference type="Pfam" id="PF13460">
    <property type="entry name" value="NAD_binding_10"/>
    <property type="match status" value="1"/>
</dbReference>
<gene>
    <name evidence="2" type="ORF">ACFO3O_06520</name>
</gene>
<sequence>MNKKITIAGLGWLGKAFAATLINLGYTVKGSVTDASKAQNISESGITAYPVLITEGGVTGKIDTLLSDTDVLVIMIPPGLRKNTGANYALKMAHFLHQIERTSIQKVILISSTSVYDDNQGHVTEKDIPKPQSNAGKQLYDVEQLFFNTPAFETTIVRFGGLFGGSRNPVKFLAGRTGLSNGNAPVNMIHRDDCIGVLLSIIQKNAFGHIFNAVSPEHPTKREYYTAQAKKLDLEAPQYDAEDTTVFKKVDSTSVPDVLGYEFKVGL</sequence>
<reference evidence="3" key="1">
    <citation type="journal article" date="2019" name="Int. J. Syst. Evol. Microbiol.">
        <title>The Global Catalogue of Microorganisms (GCM) 10K type strain sequencing project: providing services to taxonomists for standard genome sequencing and annotation.</title>
        <authorList>
            <consortium name="The Broad Institute Genomics Platform"/>
            <consortium name="The Broad Institute Genome Sequencing Center for Infectious Disease"/>
            <person name="Wu L."/>
            <person name="Ma J."/>
        </authorList>
    </citation>
    <scope>NUCLEOTIDE SEQUENCE [LARGE SCALE GENOMIC DNA]</scope>
    <source>
        <strain evidence="3">YJ-61-S</strain>
    </source>
</reference>
<comment type="caution">
    <text evidence="2">The sequence shown here is derived from an EMBL/GenBank/DDBJ whole genome shotgun (WGS) entry which is preliminary data.</text>
</comment>
<dbReference type="SUPFAM" id="SSF51735">
    <property type="entry name" value="NAD(P)-binding Rossmann-fold domains"/>
    <property type="match status" value="1"/>
</dbReference>
<organism evidence="2 3">
    <name type="scientific">Dokdonia ponticola</name>
    <dbReference type="NCBI Taxonomy" id="2041041"/>
    <lineage>
        <taxon>Bacteria</taxon>
        <taxon>Pseudomonadati</taxon>
        <taxon>Bacteroidota</taxon>
        <taxon>Flavobacteriia</taxon>
        <taxon>Flavobacteriales</taxon>
        <taxon>Flavobacteriaceae</taxon>
        <taxon>Dokdonia</taxon>
    </lineage>
</organism>
<evidence type="ECO:0000259" key="1">
    <source>
        <dbReference type="Pfam" id="PF13460"/>
    </source>
</evidence>
<accession>A0ABV9HUN2</accession>
<dbReference type="RefSeq" id="WP_379977763.1">
    <property type="nucleotide sequence ID" value="NZ_JBHSFV010000003.1"/>
</dbReference>